<protein>
    <submittedName>
        <fullName evidence="2">Uncharacterized protein</fullName>
    </submittedName>
</protein>
<gene>
    <name evidence="2" type="primary">Contig8226.g8772</name>
    <name evidence="2" type="ORF">STYLEM_15934</name>
</gene>
<keyword evidence="1" id="KW-0732">Signal</keyword>
<proteinExistence type="predicted"/>
<accession>A0A078AWK1</accession>
<keyword evidence="3" id="KW-1185">Reference proteome</keyword>
<dbReference type="AlphaFoldDB" id="A0A078AWK1"/>
<reference evidence="2 3" key="1">
    <citation type="submission" date="2014-06" db="EMBL/GenBank/DDBJ databases">
        <authorList>
            <person name="Swart Estienne"/>
        </authorList>
    </citation>
    <scope>NUCLEOTIDE SEQUENCE [LARGE SCALE GENOMIC DNA]</scope>
    <source>
        <strain evidence="2 3">130c</strain>
    </source>
</reference>
<feature type="signal peptide" evidence="1">
    <location>
        <begin position="1"/>
        <end position="21"/>
    </location>
</feature>
<organism evidence="2 3">
    <name type="scientific">Stylonychia lemnae</name>
    <name type="common">Ciliate</name>
    <dbReference type="NCBI Taxonomy" id="5949"/>
    <lineage>
        <taxon>Eukaryota</taxon>
        <taxon>Sar</taxon>
        <taxon>Alveolata</taxon>
        <taxon>Ciliophora</taxon>
        <taxon>Intramacronucleata</taxon>
        <taxon>Spirotrichea</taxon>
        <taxon>Stichotrichia</taxon>
        <taxon>Sporadotrichida</taxon>
        <taxon>Oxytrichidae</taxon>
        <taxon>Stylonychinae</taxon>
        <taxon>Stylonychia</taxon>
    </lineage>
</organism>
<evidence type="ECO:0000313" key="2">
    <source>
        <dbReference type="EMBL" id="CDW86835.1"/>
    </source>
</evidence>
<evidence type="ECO:0000256" key="1">
    <source>
        <dbReference type="SAM" id="SignalP"/>
    </source>
</evidence>
<dbReference type="InParanoid" id="A0A078AWK1"/>
<dbReference type="Proteomes" id="UP000039865">
    <property type="component" value="Unassembled WGS sequence"/>
</dbReference>
<dbReference type="EMBL" id="CCKQ01015020">
    <property type="protein sequence ID" value="CDW86835.1"/>
    <property type="molecule type" value="Genomic_DNA"/>
</dbReference>
<evidence type="ECO:0000313" key="3">
    <source>
        <dbReference type="Proteomes" id="UP000039865"/>
    </source>
</evidence>
<sequence>MKVNTALVLVTLASISSVAFGTALGTNNFCVGDDITLLGSGYAKGLRNTEKDSAEVSACEDQFGKVGNFVEELVTQAKNFKWLESSSYNNLITQLINLVVQQSDVDTACQSSKLTKALSTRSATFPGALDLVTTIAYDFIKKGTFYQSFQTLKSASTQTCDAVGNAVGKMVYTALQTGPDLKIDTQITITFVTSQDDSSISTKPTTQ</sequence>
<name>A0A078AWK1_STYLE</name>
<feature type="chain" id="PRO_5001729745" evidence="1">
    <location>
        <begin position="22"/>
        <end position="207"/>
    </location>
</feature>